<reference evidence="2" key="1">
    <citation type="submission" date="2025-08" db="UniProtKB">
        <authorList>
            <consortium name="RefSeq"/>
        </authorList>
    </citation>
    <scope>IDENTIFICATION</scope>
    <source>
        <tissue evidence="2">Leaves</tissue>
    </source>
</reference>
<accession>A0ABM4X569</accession>
<dbReference type="RefSeq" id="XP_071939186.1">
    <property type="nucleotide sequence ID" value="XM_072083085.1"/>
</dbReference>
<evidence type="ECO:0000313" key="1">
    <source>
        <dbReference type="Proteomes" id="UP001652660"/>
    </source>
</evidence>
<evidence type="ECO:0000313" key="2">
    <source>
        <dbReference type="RefSeq" id="XP_071939186.1"/>
    </source>
</evidence>
<dbReference type="GeneID" id="140037914"/>
<name>A0ABM4X569_COFAR</name>
<dbReference type="PANTHER" id="PTHR33116">
    <property type="entry name" value="REVERSE TRANSCRIPTASE ZINC-BINDING DOMAIN-CONTAINING PROTEIN-RELATED-RELATED"/>
    <property type="match status" value="1"/>
</dbReference>
<sequence>MASGERLVDYELVKEKAVNFYKNLFSEQASVSELERTELWNYLGIPHGTLLLKYLGVPLISSKQTRVDCQPIVDKIPMKIKNWAMRKLSFASRLTLIKSILNSCFVYWGSIFSLPKMLIKQIESILNAFLWSSVDLKHSKTKISLLESCKSLIEGGLGLKNLKLWNKALILRHLWDIFHKKYSLWIQWVHTYLLKGSSLWSAMALNAHSWNWKKMLKLRSIARRCIKMVIGDGQSTFLWQDCWHPLGPLLQVFSP</sequence>
<gene>
    <name evidence="2" type="primary">LOC140037914</name>
</gene>
<proteinExistence type="predicted"/>
<dbReference type="Proteomes" id="UP001652660">
    <property type="component" value="Chromosome 3c"/>
</dbReference>
<protein>
    <submittedName>
        <fullName evidence="2">Uncharacterized mitochondrial protein AtMg00310-like</fullName>
    </submittedName>
</protein>
<dbReference type="PANTHER" id="PTHR33116:SF78">
    <property type="entry name" value="OS12G0587133 PROTEIN"/>
    <property type="match status" value="1"/>
</dbReference>
<keyword evidence="1" id="KW-1185">Reference proteome</keyword>
<organism evidence="1 2">
    <name type="scientific">Coffea arabica</name>
    <name type="common">Arabian coffee</name>
    <dbReference type="NCBI Taxonomy" id="13443"/>
    <lineage>
        <taxon>Eukaryota</taxon>
        <taxon>Viridiplantae</taxon>
        <taxon>Streptophyta</taxon>
        <taxon>Embryophyta</taxon>
        <taxon>Tracheophyta</taxon>
        <taxon>Spermatophyta</taxon>
        <taxon>Magnoliopsida</taxon>
        <taxon>eudicotyledons</taxon>
        <taxon>Gunneridae</taxon>
        <taxon>Pentapetalae</taxon>
        <taxon>asterids</taxon>
        <taxon>lamiids</taxon>
        <taxon>Gentianales</taxon>
        <taxon>Rubiaceae</taxon>
        <taxon>Ixoroideae</taxon>
        <taxon>Gardenieae complex</taxon>
        <taxon>Bertiereae - Coffeeae clade</taxon>
        <taxon>Coffeeae</taxon>
        <taxon>Coffea</taxon>
    </lineage>
</organism>